<protein>
    <recommendedName>
        <fullName evidence="3">Response regulatory domain-containing protein</fullName>
    </recommendedName>
</protein>
<evidence type="ECO:0008006" key="3">
    <source>
        <dbReference type="Google" id="ProtNLM"/>
    </source>
</evidence>
<comment type="caution">
    <text evidence="1">The sequence shown here is derived from an EMBL/GenBank/DDBJ whole genome shotgun (WGS) entry which is preliminary data.</text>
</comment>
<dbReference type="Proteomes" id="UP000178449">
    <property type="component" value="Unassembled WGS sequence"/>
</dbReference>
<gene>
    <name evidence="1" type="ORF">A2527_04345</name>
</gene>
<sequence>MNLKLLLVCANDFPEDLHQRMQDFGFTTETARGGMRLKSLMEEQDFDAFVWCFDDYDQALRQDLLDIFNRRPKNPLVLLTGDLEAPDFLEQIAGPYGQLDLNDDPAELLAAIEFACLQPLIEEGAHLQEIDFKNLVHQVTHDKSRFAHQGAGTLKLQSAWLAVDGREKRILSSAKEPVKTGFFAGFAQWFKRA</sequence>
<reference evidence="1 2" key="1">
    <citation type="journal article" date="2016" name="Nat. Commun.">
        <title>Thousands of microbial genomes shed light on interconnected biogeochemical processes in an aquifer system.</title>
        <authorList>
            <person name="Anantharaman K."/>
            <person name="Brown C.T."/>
            <person name="Hug L.A."/>
            <person name="Sharon I."/>
            <person name="Castelle C.J."/>
            <person name="Probst A.J."/>
            <person name="Thomas B.C."/>
            <person name="Singh A."/>
            <person name="Wilkins M.J."/>
            <person name="Karaoz U."/>
            <person name="Brodie E.L."/>
            <person name="Williams K.H."/>
            <person name="Hubbard S.S."/>
            <person name="Banfield J.F."/>
        </authorList>
    </citation>
    <scope>NUCLEOTIDE SEQUENCE [LARGE SCALE GENOMIC DNA]</scope>
</reference>
<organism evidence="1 2">
    <name type="scientific">Candidatus Lambdaproteobacteria bacterium RIFOXYD2_FULL_50_16</name>
    <dbReference type="NCBI Taxonomy" id="1817772"/>
    <lineage>
        <taxon>Bacteria</taxon>
        <taxon>Pseudomonadati</taxon>
        <taxon>Pseudomonadota</taxon>
        <taxon>Candidatus Lambdaproteobacteria</taxon>
    </lineage>
</organism>
<evidence type="ECO:0000313" key="2">
    <source>
        <dbReference type="Proteomes" id="UP000178449"/>
    </source>
</evidence>
<name>A0A1F6GDN1_9PROT</name>
<dbReference type="AlphaFoldDB" id="A0A1F6GDN1"/>
<dbReference type="EMBL" id="MFNE01000017">
    <property type="protein sequence ID" value="OGG96215.1"/>
    <property type="molecule type" value="Genomic_DNA"/>
</dbReference>
<evidence type="ECO:0000313" key="1">
    <source>
        <dbReference type="EMBL" id="OGG96215.1"/>
    </source>
</evidence>
<proteinExistence type="predicted"/>
<accession>A0A1F6GDN1</accession>